<feature type="transmembrane region" description="Helical" evidence="14">
    <location>
        <begin position="43"/>
        <end position="63"/>
    </location>
</feature>
<dbReference type="InterPro" id="IPR029016">
    <property type="entry name" value="GAF-like_dom_sf"/>
</dbReference>
<keyword evidence="11 14" id="KW-1133">Transmembrane helix</keyword>
<dbReference type="Proteomes" id="UP001148125">
    <property type="component" value="Unassembled WGS sequence"/>
</dbReference>
<keyword evidence="4" id="KW-1003">Cell membrane</keyword>
<dbReference type="InterPro" id="IPR050640">
    <property type="entry name" value="Bact_2-comp_sensor_kinase"/>
</dbReference>
<keyword evidence="8" id="KW-0547">Nucleotide-binding</keyword>
<keyword evidence="17" id="KW-1185">Reference proteome</keyword>
<feature type="transmembrane region" description="Helical" evidence="14">
    <location>
        <begin position="83"/>
        <end position="103"/>
    </location>
</feature>
<evidence type="ECO:0000313" key="16">
    <source>
        <dbReference type="EMBL" id="MDE5413456.1"/>
    </source>
</evidence>
<gene>
    <name evidence="16" type="ORF">N7Z68_08660</name>
</gene>
<dbReference type="EMBL" id="JAOTPO010000005">
    <property type="protein sequence ID" value="MDE5413456.1"/>
    <property type="molecule type" value="Genomic_DNA"/>
</dbReference>
<dbReference type="PANTHER" id="PTHR34220:SF7">
    <property type="entry name" value="SENSOR HISTIDINE KINASE YPDA"/>
    <property type="match status" value="1"/>
</dbReference>
<feature type="transmembrane region" description="Helical" evidence="14">
    <location>
        <begin position="186"/>
        <end position="206"/>
    </location>
</feature>
<evidence type="ECO:0000256" key="8">
    <source>
        <dbReference type="ARBA" id="ARBA00022741"/>
    </source>
</evidence>
<keyword evidence="5" id="KW-0597">Phosphoprotein</keyword>
<evidence type="ECO:0000256" key="10">
    <source>
        <dbReference type="ARBA" id="ARBA00022840"/>
    </source>
</evidence>
<dbReference type="Pfam" id="PF06580">
    <property type="entry name" value="His_kinase"/>
    <property type="match status" value="1"/>
</dbReference>
<dbReference type="SMART" id="SM00387">
    <property type="entry name" value="HATPase_c"/>
    <property type="match status" value="1"/>
</dbReference>
<protein>
    <recommendedName>
        <fullName evidence="3">histidine kinase</fullName>
        <ecNumber evidence="3">2.7.13.3</ecNumber>
    </recommendedName>
</protein>
<dbReference type="GO" id="GO:0016301">
    <property type="term" value="F:kinase activity"/>
    <property type="evidence" value="ECO:0007669"/>
    <property type="project" value="UniProtKB-KW"/>
</dbReference>
<dbReference type="InterPro" id="IPR010559">
    <property type="entry name" value="Sig_transdc_His_kin_internal"/>
</dbReference>
<dbReference type="InterPro" id="IPR003594">
    <property type="entry name" value="HATPase_dom"/>
</dbReference>
<evidence type="ECO:0000256" key="9">
    <source>
        <dbReference type="ARBA" id="ARBA00022777"/>
    </source>
</evidence>
<evidence type="ECO:0000256" key="3">
    <source>
        <dbReference type="ARBA" id="ARBA00012438"/>
    </source>
</evidence>
<proteinExistence type="predicted"/>
<evidence type="ECO:0000256" key="4">
    <source>
        <dbReference type="ARBA" id="ARBA00022475"/>
    </source>
</evidence>
<evidence type="ECO:0000256" key="14">
    <source>
        <dbReference type="SAM" id="Phobius"/>
    </source>
</evidence>
<organism evidence="16 17">
    <name type="scientific">Alkalihalobacterium chitinilyticum</name>
    <dbReference type="NCBI Taxonomy" id="2980103"/>
    <lineage>
        <taxon>Bacteria</taxon>
        <taxon>Bacillati</taxon>
        <taxon>Bacillota</taxon>
        <taxon>Bacilli</taxon>
        <taxon>Bacillales</taxon>
        <taxon>Bacillaceae</taxon>
        <taxon>Alkalihalobacterium</taxon>
    </lineage>
</organism>
<dbReference type="Gene3D" id="3.30.450.40">
    <property type="match status" value="1"/>
</dbReference>
<evidence type="ECO:0000256" key="5">
    <source>
        <dbReference type="ARBA" id="ARBA00022553"/>
    </source>
</evidence>
<dbReference type="PANTHER" id="PTHR34220">
    <property type="entry name" value="SENSOR HISTIDINE KINASE YPDA"/>
    <property type="match status" value="1"/>
</dbReference>
<feature type="transmembrane region" description="Helical" evidence="14">
    <location>
        <begin position="6"/>
        <end position="23"/>
    </location>
</feature>
<comment type="subcellular location">
    <subcellularLocation>
        <location evidence="2">Cell membrane</location>
        <topology evidence="2">Multi-pass membrane protein</topology>
    </subcellularLocation>
</comment>
<evidence type="ECO:0000259" key="15">
    <source>
        <dbReference type="PROSITE" id="PS50109"/>
    </source>
</evidence>
<comment type="caution">
    <text evidence="16">The sequence shown here is derived from an EMBL/GenBank/DDBJ whole genome shotgun (WGS) entry which is preliminary data.</text>
</comment>
<keyword evidence="6" id="KW-0808">Transferase</keyword>
<dbReference type="InterPro" id="IPR011620">
    <property type="entry name" value="Sig_transdc_His_kinase_LytS_TM"/>
</dbReference>
<keyword evidence="13 14" id="KW-0472">Membrane</keyword>
<evidence type="ECO:0000256" key="6">
    <source>
        <dbReference type="ARBA" id="ARBA00022679"/>
    </source>
</evidence>
<comment type="catalytic activity">
    <reaction evidence="1">
        <text>ATP + protein L-histidine = ADP + protein N-phospho-L-histidine.</text>
        <dbReference type="EC" id="2.7.13.3"/>
    </reaction>
</comment>
<reference evidence="16" key="1">
    <citation type="submission" date="2024-05" db="EMBL/GenBank/DDBJ databases">
        <title>Alkalihalobacillus sp. strain MEB203 novel alkaliphilic bacterium from Lonar Lake, India.</title>
        <authorList>
            <person name="Joshi A."/>
            <person name="Thite S."/>
            <person name="Mengade P."/>
        </authorList>
    </citation>
    <scope>NUCLEOTIDE SEQUENCE</scope>
    <source>
        <strain evidence="16">MEB 203</strain>
    </source>
</reference>
<keyword evidence="10" id="KW-0067">ATP-binding</keyword>
<dbReference type="Pfam" id="PF07694">
    <property type="entry name" value="5TM-5TMR_LYT"/>
    <property type="match status" value="1"/>
</dbReference>
<feature type="transmembrane region" description="Helical" evidence="14">
    <location>
        <begin position="152"/>
        <end position="174"/>
    </location>
</feature>
<accession>A0ABT5VDC2</accession>
<dbReference type="Pfam" id="PF02518">
    <property type="entry name" value="HATPase_c"/>
    <property type="match status" value="1"/>
</dbReference>
<evidence type="ECO:0000256" key="11">
    <source>
        <dbReference type="ARBA" id="ARBA00022989"/>
    </source>
</evidence>
<dbReference type="InterPro" id="IPR036890">
    <property type="entry name" value="HATPase_C_sf"/>
</dbReference>
<evidence type="ECO:0000256" key="12">
    <source>
        <dbReference type="ARBA" id="ARBA00023012"/>
    </source>
</evidence>
<dbReference type="Gene3D" id="1.10.1760.20">
    <property type="match status" value="1"/>
</dbReference>
<keyword evidence="12" id="KW-0902">Two-component regulatory system</keyword>
<evidence type="ECO:0000256" key="13">
    <source>
        <dbReference type="ARBA" id="ARBA00023136"/>
    </source>
</evidence>
<evidence type="ECO:0000256" key="2">
    <source>
        <dbReference type="ARBA" id="ARBA00004651"/>
    </source>
</evidence>
<feature type="domain" description="Histidine kinase" evidence="15">
    <location>
        <begin position="409"/>
        <end position="579"/>
    </location>
</feature>
<dbReference type="EC" id="2.7.13.3" evidence="3"/>
<evidence type="ECO:0000256" key="7">
    <source>
        <dbReference type="ARBA" id="ARBA00022692"/>
    </source>
</evidence>
<feature type="transmembrane region" description="Helical" evidence="14">
    <location>
        <begin position="115"/>
        <end position="140"/>
    </location>
</feature>
<sequence>MWELLFVMIERLGIIIAVAFVLTRLKFVRHLIDKQEISKSHKIAVIVIFGLFGIIGTYSGITINVSDATYSRIVLDVGESEAIANYRVIGVVVAGLLGGWAVGLGAGVIAGVHRFLLGGFTGLACGLSAIISGLIAGYFYKKTKESNNIVSIKTALFVGMGAEAVQMALILIMARPYEQALRLVESIGIPMIIANGIGTAIFILIIRNVLNEEEKRGSLQAQKALKLADLTLKYLRSGLSTKTAQPTCEILLKEIDADAVSVTNKEKVLAFVGEGEEHHLANEEIKTEATKRVLREGHLVIAHSWEIQCRHNDCPLQAAVIAPLKLKEQTIGTIKFYFKSEKQISPMIIELSKGLSTLLSHQLELSEVERHLELAKQAEIKALQAQVSPHFLFNALNTIVALIRTDPMKARKLLISLSNFFRQNLAGTTATEVTLEDELNHVRAYLSIEEARFSDKLTIKYEIDEGVLYYKVPPMTLQPIVENAIKHGVKQLTDDSFILIRIRKHQENVTITVQDNGIGMTEERQLELGQEGVASKTGTGIGLYNLNRRLQMMYGDTATLQVESVVNQGTSISFTIGKK</sequence>
<keyword evidence="9 16" id="KW-0418">Kinase</keyword>
<dbReference type="PROSITE" id="PS50109">
    <property type="entry name" value="HIS_KIN"/>
    <property type="match status" value="1"/>
</dbReference>
<name>A0ABT5VDC2_9BACI</name>
<dbReference type="InterPro" id="IPR005467">
    <property type="entry name" value="His_kinase_dom"/>
</dbReference>
<evidence type="ECO:0000313" key="17">
    <source>
        <dbReference type="Proteomes" id="UP001148125"/>
    </source>
</evidence>
<dbReference type="RefSeq" id="WP_275118084.1">
    <property type="nucleotide sequence ID" value="NZ_JAOTPO010000005.1"/>
</dbReference>
<dbReference type="Gene3D" id="3.30.565.10">
    <property type="entry name" value="Histidine kinase-like ATPase, C-terminal domain"/>
    <property type="match status" value="1"/>
</dbReference>
<evidence type="ECO:0000256" key="1">
    <source>
        <dbReference type="ARBA" id="ARBA00000085"/>
    </source>
</evidence>
<dbReference type="SUPFAM" id="SSF55874">
    <property type="entry name" value="ATPase domain of HSP90 chaperone/DNA topoisomerase II/histidine kinase"/>
    <property type="match status" value="1"/>
</dbReference>
<keyword evidence="7 14" id="KW-0812">Transmembrane</keyword>